<evidence type="ECO:0000256" key="6">
    <source>
        <dbReference type="ARBA" id="ARBA00022777"/>
    </source>
</evidence>
<feature type="binding site" evidence="11">
    <location>
        <begin position="208"/>
        <end position="211"/>
    </location>
    <ligand>
        <name>ATP</name>
        <dbReference type="ChEBI" id="CHEBI:30616"/>
    </ligand>
</feature>
<feature type="domain" description="Carbohydrate kinase PfkB" evidence="12">
    <location>
        <begin position="26"/>
        <end position="315"/>
    </location>
</feature>
<dbReference type="Gene3D" id="3.40.50.620">
    <property type="entry name" value="HUPs"/>
    <property type="match status" value="1"/>
</dbReference>
<comment type="subunit">
    <text evidence="11">Homodimer.</text>
</comment>
<evidence type="ECO:0000259" key="12">
    <source>
        <dbReference type="Pfam" id="PF00294"/>
    </source>
</evidence>
<comment type="similarity">
    <text evidence="11">In the C-terminal section; belongs to the cytidylyltransferase family.</text>
</comment>
<dbReference type="CDD" id="cd01172">
    <property type="entry name" value="RfaE_like"/>
    <property type="match status" value="1"/>
</dbReference>
<evidence type="ECO:0000259" key="13">
    <source>
        <dbReference type="Pfam" id="PF01467"/>
    </source>
</evidence>
<name>A0A7C4EW77_9BACT</name>
<keyword evidence="9 11" id="KW-0119">Carbohydrate metabolism</keyword>
<protein>
    <recommendedName>
        <fullName evidence="11">Bifunctional protein HldE</fullName>
    </recommendedName>
    <domain>
        <recommendedName>
            <fullName evidence="11">D-beta-D-heptose 7-phosphate kinase</fullName>
            <ecNumber evidence="11">2.7.1.167</ecNumber>
        </recommendedName>
        <alternativeName>
            <fullName evidence="11">D-beta-D-heptose 7-phosphotransferase</fullName>
        </alternativeName>
        <alternativeName>
            <fullName evidence="11">D-glycero-beta-D-manno-heptose-7-phosphate kinase</fullName>
        </alternativeName>
    </domain>
    <domain>
        <recommendedName>
            <fullName evidence="11">D-beta-D-heptose 1-phosphate adenylyltransferase</fullName>
            <ecNumber evidence="11">2.7.7.70</ecNumber>
        </recommendedName>
        <alternativeName>
            <fullName evidence="11">D-glycero-beta-D-manno-heptose 1-phosphate adenylyltransferase</fullName>
        </alternativeName>
    </domain>
</protein>
<evidence type="ECO:0000256" key="7">
    <source>
        <dbReference type="ARBA" id="ARBA00022840"/>
    </source>
</evidence>
<keyword evidence="6 11" id="KW-0418">Kinase</keyword>
<comment type="similarity">
    <text evidence="11">In the N-terminal section; belongs to the carbohydrate kinase PfkB family.</text>
</comment>
<feature type="active site" evidence="11">
    <location>
        <position position="277"/>
    </location>
</feature>
<dbReference type="SUPFAM" id="SSF52374">
    <property type="entry name" value="Nucleotidylyl transferase"/>
    <property type="match status" value="1"/>
</dbReference>
<proteinExistence type="inferred from homology"/>
<dbReference type="EC" id="2.7.1.167" evidence="11"/>
<keyword evidence="4 11" id="KW-0548">Nucleotidyltransferase</keyword>
<dbReference type="Gene3D" id="3.40.1190.20">
    <property type="match status" value="1"/>
</dbReference>
<comment type="caution">
    <text evidence="14">The sequence shown here is derived from an EMBL/GenBank/DDBJ whole genome shotgun (WGS) entry which is preliminary data.</text>
</comment>
<dbReference type="EC" id="2.7.7.70" evidence="11"/>
<reference evidence="14" key="1">
    <citation type="journal article" date="2020" name="mSystems">
        <title>Genome- and Community-Level Interaction Insights into Carbon Utilization and Element Cycling Functions of Hydrothermarchaeota in Hydrothermal Sediment.</title>
        <authorList>
            <person name="Zhou Z."/>
            <person name="Liu Y."/>
            <person name="Xu W."/>
            <person name="Pan J."/>
            <person name="Luo Z.H."/>
            <person name="Li M."/>
        </authorList>
    </citation>
    <scope>NUCLEOTIDE SEQUENCE [LARGE SCALE GENOMIC DNA]</scope>
    <source>
        <strain evidence="14">SpSt-769</strain>
    </source>
</reference>
<keyword evidence="5 11" id="KW-0547">Nucleotide-binding</keyword>
<dbReference type="EMBL" id="DTGT01000349">
    <property type="protein sequence ID" value="HGH61774.1"/>
    <property type="molecule type" value="Genomic_DNA"/>
</dbReference>
<sequence length="488" mass="53517">MMNRSAHVDENLIKRLKPVPILVAGDVMVDEYIIGDVERISPESPVPVLVARDRLRKLGGAGNVVRNLVTMGAKVALFAAVGLDNAGRWFKRHCEEMGIDTFWIKDDSSRPTTIKTRVVARNQQIVRIDEEQVNPINEELEKAVADDIRSVMPQVKAVVVSDYGKGFLTRNLLQVLLQEARDKKVPVLVDPKGMDYSRYKGATYITPNVREASMASGIDICSHESLVEAGRALINNVAAEGIVITRGKDGITLVTRKKYEDFPVKPVEIVDVTGAGDTVISTLALATASGLSIENAITLANLAASLVVARFGAASVTLTEMLESLRDQSLNNKKQSIEDIESTLRRHRMQGHKIVFTNGCFDLFHAGHLKTLRKAADLGDVLVVGVNSDKSVSRIKGPGRPVVPQTERVEMIAALAFVDYVVLFDEETPYNLIRAIRPDVLVKGEDWRGKKVVGEEIVKARGGRVEFVKLVGGLSTTEIINKIKSNHC</sequence>
<dbReference type="InterPro" id="IPR004821">
    <property type="entry name" value="Cyt_trans-like"/>
</dbReference>
<dbReference type="InterPro" id="IPR011611">
    <property type="entry name" value="PfkB_dom"/>
</dbReference>
<dbReference type="NCBIfam" id="TIGR00125">
    <property type="entry name" value="cyt_tran_rel"/>
    <property type="match status" value="1"/>
</dbReference>
<dbReference type="HAMAP" id="MF_01603">
    <property type="entry name" value="HldE"/>
    <property type="match status" value="1"/>
</dbReference>
<dbReference type="InterPro" id="IPR023030">
    <property type="entry name" value="Bifunc_HldE"/>
</dbReference>
<dbReference type="UniPathway" id="UPA00356">
    <property type="reaction ID" value="UER00437"/>
</dbReference>
<dbReference type="GO" id="GO:0016773">
    <property type="term" value="F:phosphotransferase activity, alcohol group as acceptor"/>
    <property type="evidence" value="ECO:0007669"/>
    <property type="project" value="InterPro"/>
</dbReference>
<comment type="function">
    <text evidence="2 11">Catalyzes the ADP transfer from ATP to D-glycero-beta-D-manno-heptose 1-phosphate, yielding ADP-D-glycero-beta-D-manno-heptose.</text>
</comment>
<comment type="pathway">
    <text evidence="11">Nucleotide-sugar biosynthesis; ADP-L-glycero-beta-D-manno-heptose biosynthesis; ADP-L-glycero-beta-D-manno-heptose from D-glycero-beta-D-manno-heptose 7-phosphate: step 1/4.</text>
</comment>
<dbReference type="InterPro" id="IPR011913">
    <property type="entry name" value="RfaE_dom_I"/>
</dbReference>
<dbReference type="AlphaFoldDB" id="A0A7C4EW77"/>
<dbReference type="Pfam" id="PF00294">
    <property type="entry name" value="PfkB"/>
    <property type="match status" value="1"/>
</dbReference>
<keyword evidence="7 11" id="KW-0067">ATP-binding</keyword>
<evidence type="ECO:0000256" key="9">
    <source>
        <dbReference type="ARBA" id="ARBA00023277"/>
    </source>
</evidence>
<dbReference type="GO" id="GO:0005829">
    <property type="term" value="C:cytosol"/>
    <property type="evidence" value="ECO:0007669"/>
    <property type="project" value="TreeGrafter"/>
</dbReference>
<dbReference type="GO" id="GO:0005524">
    <property type="term" value="F:ATP binding"/>
    <property type="evidence" value="ECO:0007669"/>
    <property type="project" value="UniProtKB-UniRule"/>
</dbReference>
<dbReference type="Pfam" id="PF01467">
    <property type="entry name" value="CTP_transf_like"/>
    <property type="match status" value="1"/>
</dbReference>
<evidence type="ECO:0000256" key="8">
    <source>
        <dbReference type="ARBA" id="ARBA00023268"/>
    </source>
</evidence>
<dbReference type="PANTHER" id="PTHR46969">
    <property type="entry name" value="BIFUNCTIONAL PROTEIN HLDE"/>
    <property type="match status" value="1"/>
</dbReference>
<comment type="catalytic activity">
    <reaction evidence="10 11">
        <text>D-glycero-beta-D-manno-heptose 1-phosphate + ATP + H(+) = ADP-D-glycero-beta-D-manno-heptose + diphosphate</text>
        <dbReference type="Rhea" id="RHEA:27465"/>
        <dbReference type="ChEBI" id="CHEBI:15378"/>
        <dbReference type="ChEBI" id="CHEBI:30616"/>
        <dbReference type="ChEBI" id="CHEBI:33019"/>
        <dbReference type="ChEBI" id="CHEBI:59967"/>
        <dbReference type="ChEBI" id="CHEBI:61593"/>
        <dbReference type="EC" id="2.7.7.70"/>
    </reaction>
</comment>
<comment type="catalytic activity">
    <reaction evidence="11">
        <text>D-glycero-beta-D-manno-heptose 7-phosphate + ATP = D-glycero-beta-D-manno-heptose 1,7-bisphosphate + ADP + H(+)</text>
        <dbReference type="Rhea" id="RHEA:27473"/>
        <dbReference type="ChEBI" id="CHEBI:15378"/>
        <dbReference type="ChEBI" id="CHEBI:30616"/>
        <dbReference type="ChEBI" id="CHEBI:60204"/>
        <dbReference type="ChEBI" id="CHEBI:60208"/>
        <dbReference type="ChEBI" id="CHEBI:456216"/>
        <dbReference type="EC" id="2.7.1.167"/>
    </reaction>
</comment>
<evidence type="ECO:0000256" key="2">
    <source>
        <dbReference type="ARBA" id="ARBA00003753"/>
    </source>
</evidence>
<dbReference type="InterPro" id="IPR014729">
    <property type="entry name" value="Rossmann-like_a/b/a_fold"/>
</dbReference>
<feature type="region of interest" description="Ribokinase" evidence="11">
    <location>
        <begin position="1"/>
        <end position="331"/>
    </location>
</feature>
<dbReference type="NCBIfam" id="TIGR02199">
    <property type="entry name" value="rfaE_dom_II"/>
    <property type="match status" value="1"/>
</dbReference>
<accession>A0A7C4EW77</accession>
<comment type="pathway">
    <text evidence="11">Nucleotide-sugar biosynthesis; ADP-L-glycero-beta-D-manno-heptose biosynthesis; ADP-L-glycero-beta-D-manno-heptose from D-glycero-beta-D-manno-heptose 7-phosphate: step 3/4.</text>
</comment>
<evidence type="ECO:0000313" key="14">
    <source>
        <dbReference type="EMBL" id="HGH61774.1"/>
    </source>
</evidence>
<evidence type="ECO:0000256" key="10">
    <source>
        <dbReference type="ARBA" id="ARBA00047428"/>
    </source>
</evidence>
<evidence type="ECO:0000256" key="1">
    <source>
        <dbReference type="ARBA" id="ARBA00002319"/>
    </source>
</evidence>
<keyword evidence="3 11" id="KW-0808">Transferase</keyword>
<dbReference type="GO" id="GO:0033786">
    <property type="term" value="F:heptose-1-phosphate adenylyltransferase activity"/>
    <property type="evidence" value="ECO:0007669"/>
    <property type="project" value="UniProtKB-UniRule"/>
</dbReference>
<keyword evidence="8 11" id="KW-0511">Multifunctional enzyme</keyword>
<feature type="region of interest" description="Cytidylyltransferase" evidence="11">
    <location>
        <begin position="356"/>
        <end position="488"/>
    </location>
</feature>
<dbReference type="GO" id="GO:0033785">
    <property type="term" value="F:heptose 7-phosphate kinase activity"/>
    <property type="evidence" value="ECO:0007669"/>
    <property type="project" value="UniProtKB-UniRule"/>
</dbReference>
<evidence type="ECO:0000256" key="11">
    <source>
        <dbReference type="HAMAP-Rule" id="MF_01603"/>
    </source>
</evidence>
<gene>
    <name evidence="14" type="primary">rfaE1</name>
    <name evidence="11" type="synonym">hldE</name>
    <name evidence="14" type="ORF">ENV54_10800</name>
</gene>
<dbReference type="SUPFAM" id="SSF53613">
    <property type="entry name" value="Ribokinase-like"/>
    <property type="match status" value="1"/>
</dbReference>
<comment type="function">
    <text evidence="1 11">Catalyzes the phosphorylation of D-glycero-D-manno-heptose 7-phosphate at the C-1 position to selectively form D-glycero-beta-D-manno-heptose-1,7-bisphosphate.</text>
</comment>
<organism evidence="14">
    <name type="scientific">Desulfomonile tiedjei</name>
    <dbReference type="NCBI Taxonomy" id="2358"/>
    <lineage>
        <taxon>Bacteria</taxon>
        <taxon>Pseudomonadati</taxon>
        <taxon>Thermodesulfobacteriota</taxon>
        <taxon>Desulfomonilia</taxon>
        <taxon>Desulfomonilales</taxon>
        <taxon>Desulfomonilaceae</taxon>
        <taxon>Desulfomonile</taxon>
    </lineage>
</organism>
<dbReference type="InterPro" id="IPR029056">
    <property type="entry name" value="Ribokinase-like"/>
</dbReference>
<dbReference type="InterPro" id="IPR011914">
    <property type="entry name" value="RfaE_dom_II"/>
</dbReference>
<dbReference type="NCBIfam" id="TIGR02198">
    <property type="entry name" value="rfaE_dom_I"/>
    <property type="match status" value="1"/>
</dbReference>
<dbReference type="PANTHER" id="PTHR46969:SF1">
    <property type="entry name" value="BIFUNCTIONAL PROTEIN HLDE"/>
    <property type="match status" value="1"/>
</dbReference>
<feature type="domain" description="Cytidyltransferase-like" evidence="13">
    <location>
        <begin position="356"/>
        <end position="447"/>
    </location>
</feature>
<evidence type="ECO:0000256" key="5">
    <source>
        <dbReference type="ARBA" id="ARBA00022741"/>
    </source>
</evidence>
<evidence type="ECO:0000256" key="4">
    <source>
        <dbReference type="ARBA" id="ARBA00022695"/>
    </source>
</evidence>
<evidence type="ECO:0000256" key="3">
    <source>
        <dbReference type="ARBA" id="ARBA00022679"/>
    </source>
</evidence>
<dbReference type="GO" id="GO:0097171">
    <property type="term" value="P:ADP-L-glycero-beta-D-manno-heptose biosynthetic process"/>
    <property type="evidence" value="ECO:0007669"/>
    <property type="project" value="UniProtKB-UniPathway"/>
</dbReference>